<evidence type="ECO:0000313" key="3">
    <source>
        <dbReference type="EMBL" id="RLQ85255.1"/>
    </source>
</evidence>
<gene>
    <name evidence="3" type="ORF">D8780_14945</name>
</gene>
<dbReference type="EMBL" id="RCWN01000002">
    <property type="protein sequence ID" value="RLQ85255.1"/>
    <property type="molecule type" value="Genomic_DNA"/>
</dbReference>
<dbReference type="Gene3D" id="3.30.420.10">
    <property type="entry name" value="Ribonuclease H-like superfamily/Ribonuclease H"/>
    <property type="match status" value="1"/>
</dbReference>
<proteinExistence type="predicted"/>
<comment type="caution">
    <text evidence="3">The sequence shown here is derived from an EMBL/GenBank/DDBJ whole genome shotgun (WGS) entry which is preliminary data.</text>
</comment>
<dbReference type="InterPro" id="IPR012337">
    <property type="entry name" value="RNaseH-like_sf"/>
</dbReference>
<protein>
    <recommendedName>
        <fullName evidence="2">Integrase catalytic domain-containing protein</fullName>
    </recommendedName>
</protein>
<dbReference type="AlphaFoldDB" id="A0A3L7J4L5"/>
<dbReference type="PANTHER" id="PTHR46889">
    <property type="entry name" value="TRANSPOSASE INSF FOR INSERTION SEQUENCE IS3B-RELATED"/>
    <property type="match status" value="1"/>
</dbReference>
<feature type="region of interest" description="Disordered" evidence="1">
    <location>
        <begin position="1"/>
        <end position="20"/>
    </location>
</feature>
<dbReference type="PANTHER" id="PTHR46889:SF7">
    <property type="entry name" value="TRANSPOSASE FOR INSERTION SEQUENCE ELEMENT IS904"/>
    <property type="match status" value="1"/>
</dbReference>
<dbReference type="InterPro" id="IPR036397">
    <property type="entry name" value="RNaseH_sf"/>
</dbReference>
<evidence type="ECO:0000256" key="1">
    <source>
        <dbReference type="SAM" id="MobiDB-lite"/>
    </source>
</evidence>
<keyword evidence="4" id="KW-1185">Reference proteome</keyword>
<dbReference type="GO" id="GO:0015074">
    <property type="term" value="P:DNA integration"/>
    <property type="evidence" value="ECO:0007669"/>
    <property type="project" value="InterPro"/>
</dbReference>
<accession>A0A3L7J4L5</accession>
<organism evidence="3 4">
    <name type="scientific">Notoacmeibacter ruber</name>
    <dbReference type="NCBI Taxonomy" id="2670375"/>
    <lineage>
        <taxon>Bacteria</taxon>
        <taxon>Pseudomonadati</taxon>
        <taxon>Pseudomonadota</taxon>
        <taxon>Alphaproteobacteria</taxon>
        <taxon>Hyphomicrobiales</taxon>
        <taxon>Notoacmeibacteraceae</taxon>
        <taxon>Notoacmeibacter</taxon>
    </lineage>
</organism>
<feature type="compositionally biased region" description="Basic residues" evidence="1">
    <location>
        <begin position="1"/>
        <end position="13"/>
    </location>
</feature>
<dbReference type="GO" id="GO:0003676">
    <property type="term" value="F:nucleic acid binding"/>
    <property type="evidence" value="ECO:0007669"/>
    <property type="project" value="InterPro"/>
</dbReference>
<evidence type="ECO:0000313" key="4">
    <source>
        <dbReference type="Proteomes" id="UP000281094"/>
    </source>
</evidence>
<dbReference type="PROSITE" id="PS50994">
    <property type="entry name" value="INTEGRASE"/>
    <property type="match status" value="1"/>
</dbReference>
<reference evidence="3 4" key="1">
    <citation type="submission" date="2018-10" db="EMBL/GenBank/DDBJ databases">
        <title>Notoacmeibacter sp. M2BS9Y-3-1, whole genome shotgun sequence.</title>
        <authorList>
            <person name="Tuo L."/>
        </authorList>
    </citation>
    <scope>NUCLEOTIDE SEQUENCE [LARGE SCALE GENOMIC DNA]</scope>
    <source>
        <strain evidence="3 4">M2BS9Y-3-1</strain>
    </source>
</reference>
<dbReference type="SUPFAM" id="SSF53098">
    <property type="entry name" value="Ribonuclease H-like"/>
    <property type="match status" value="1"/>
</dbReference>
<dbReference type="Proteomes" id="UP000281094">
    <property type="component" value="Unassembled WGS sequence"/>
</dbReference>
<dbReference type="InterPro" id="IPR050900">
    <property type="entry name" value="Transposase_IS3/IS150/IS904"/>
</dbReference>
<dbReference type="Pfam" id="PF00665">
    <property type="entry name" value="rve"/>
    <property type="match status" value="1"/>
</dbReference>
<sequence>MPASSTRRRRRTTRTTDSDHGGPIFPFIAREFEVYGPDQLWVADLTYITIAGGFVYAALILDAWSRRVVGCAISRSIDARLAARALRSAIAERRPLPGCVFHTDRGSQYASELHRGILAEQGFFGSMSRRGNRTTTQRPRAS</sequence>
<dbReference type="InterPro" id="IPR001584">
    <property type="entry name" value="Integrase_cat-core"/>
</dbReference>
<evidence type="ECO:0000259" key="2">
    <source>
        <dbReference type="PROSITE" id="PS50994"/>
    </source>
</evidence>
<name>A0A3L7J4L5_9HYPH</name>
<feature type="domain" description="Integrase catalytic" evidence="2">
    <location>
        <begin position="33"/>
        <end position="142"/>
    </location>
</feature>